<dbReference type="AlphaFoldDB" id="A0A2V2VIU1"/>
<name>A0A2V2VIU1_TRYCR</name>
<dbReference type="Gene3D" id="3.90.70.10">
    <property type="entry name" value="Cysteine proteinases"/>
    <property type="match status" value="1"/>
</dbReference>
<gene>
    <name evidence="2" type="ORF">C4B63_27g181</name>
</gene>
<dbReference type="PROSITE" id="PS50235">
    <property type="entry name" value="USP_3"/>
    <property type="match status" value="1"/>
</dbReference>
<evidence type="ECO:0000259" key="1">
    <source>
        <dbReference type="PROSITE" id="PS50235"/>
    </source>
</evidence>
<dbReference type="VEuPathDB" id="TriTrypDB:TCDM_03755"/>
<dbReference type="InterPro" id="IPR018200">
    <property type="entry name" value="USP_CS"/>
</dbReference>
<comment type="caution">
    <text evidence="2">The sequence shown here is derived from an EMBL/GenBank/DDBJ whole genome shotgun (WGS) entry which is preliminary data.</text>
</comment>
<organism evidence="2 3">
    <name type="scientific">Trypanosoma cruzi</name>
    <dbReference type="NCBI Taxonomy" id="5693"/>
    <lineage>
        <taxon>Eukaryota</taxon>
        <taxon>Discoba</taxon>
        <taxon>Euglenozoa</taxon>
        <taxon>Kinetoplastea</taxon>
        <taxon>Metakinetoplastina</taxon>
        <taxon>Trypanosomatida</taxon>
        <taxon>Trypanosomatidae</taxon>
        <taxon>Trypanosoma</taxon>
        <taxon>Schizotrypanum</taxon>
    </lineage>
</organism>
<dbReference type="VEuPathDB" id="TriTrypDB:TCSYLVIO_006478"/>
<dbReference type="VEuPathDB" id="TriTrypDB:TcBrA4_0109280"/>
<dbReference type="VEuPathDB" id="TriTrypDB:Tc_MARK_5215"/>
<sequence length="761" mass="86880">MPDLTSIMNGREEEGNEMHVVSLRTTPASASLFETPFILCPLVNLGNTCYFNAGVQLFANCTPFVYGLRNSPFRHPFLGSRALKYCRTGGKASQALFQAFAELLYDMEFARLGQGEALSPLKALDCLAAVHPAFEGRGQQDCPEMVNVLIANLSEEGRQNVELEALLRSFEEDALTRAASDAVLVDVVGRDNIPNSHSTVGMDFRSMPHEHATGVLIKEETLKLCSHSAMDKEEKIEIPSSFLFAEKPNMLSFNFPGSWWTYNTFQLMQTVNHDNERLDRKERARKDKPQQNTFCPPKLHYNSVTDCFTGYMLSEVQCHTCNSTSRIVEEFSSLTIDVSSYSQRMQYARRHPEARCSAEQRPFMQQKSRGPLQWWNPFVWIGALTRFFFSFFKGFSDYIDYPITLKECLDIHFEPVVLKGSNSYHCASCNNVSEATKREFLLSLPEYLLLQMKRFEYGTCFNTKKTDPVIFPVSWDIGEAGDADVLRLSDYMHESVMRYMAPSVACRSIISTDICTNATENMTNPLHTQQVDSPISESMEGAYTEMQSPIYTYTLENVVNHHGSIMGGHYTVYARKKTEEENVWLSVNDEEITRVGVNEVADSEEYLLLYKKQPLQPRSEAVLTLRRKAQCLLSLPPSDGKVLLKEEFTDRHDKRDAKGKSVVYISRPWLQRMAFMEEPGPILNRLCYCIGEDQGHEANSRQEVQGSHNRKCRMSHGPPVEWFYVPLRCDEYDAFYKMYGGNTALTQREYEELYDAQHQVA</sequence>
<dbReference type="GO" id="GO:0016579">
    <property type="term" value="P:protein deubiquitination"/>
    <property type="evidence" value="ECO:0007669"/>
    <property type="project" value="InterPro"/>
</dbReference>
<dbReference type="PANTHER" id="PTHR21646">
    <property type="entry name" value="UBIQUITIN CARBOXYL-TERMINAL HYDROLASE"/>
    <property type="match status" value="1"/>
</dbReference>
<protein>
    <submittedName>
        <fullName evidence="2">Putative cysteine peptidase, Clan CA, family C19</fullName>
    </submittedName>
</protein>
<dbReference type="SUPFAM" id="SSF54001">
    <property type="entry name" value="Cysteine proteinases"/>
    <property type="match status" value="1"/>
</dbReference>
<dbReference type="VEuPathDB" id="TriTrypDB:TcCLB.509023.120"/>
<dbReference type="VEuPathDB" id="TriTrypDB:C3747_74g76"/>
<dbReference type="VEuPathDB" id="TriTrypDB:ECC02_006072"/>
<dbReference type="VEuPathDB" id="TriTrypDB:TcCLB.511127.120"/>
<dbReference type="InterPro" id="IPR038765">
    <property type="entry name" value="Papain-like_cys_pep_sf"/>
</dbReference>
<dbReference type="PROSITE" id="PS00973">
    <property type="entry name" value="USP_2"/>
    <property type="match status" value="1"/>
</dbReference>
<dbReference type="VEuPathDB" id="TriTrypDB:TcYC6_0036080"/>
<feature type="domain" description="USP" evidence="1">
    <location>
        <begin position="40"/>
        <end position="613"/>
    </location>
</feature>
<reference evidence="2 3" key="1">
    <citation type="journal article" date="2018" name="Microb. Genom.">
        <title>Expanding an expanded genome: long-read sequencing of Trypanosoma cruzi.</title>
        <authorList>
            <person name="Berna L."/>
            <person name="Rodriguez M."/>
            <person name="Chiribao M.L."/>
            <person name="Parodi-Talice A."/>
            <person name="Pita S."/>
            <person name="Rijo G."/>
            <person name="Alvarez-Valin F."/>
            <person name="Robello C."/>
        </authorList>
    </citation>
    <scope>NUCLEOTIDE SEQUENCE [LARGE SCALE GENOMIC DNA]</scope>
    <source>
        <strain evidence="2 3">Dm28c</strain>
    </source>
</reference>
<evidence type="ECO:0000313" key="3">
    <source>
        <dbReference type="Proteomes" id="UP000246121"/>
    </source>
</evidence>
<dbReference type="VEuPathDB" id="TriTrypDB:TcCL_ESM05716"/>
<dbReference type="PANTHER" id="PTHR21646:SF92">
    <property type="entry name" value="CARBOXYL-TERMINAL HYDROLASE, PUTATIVE-RELATED"/>
    <property type="match status" value="1"/>
</dbReference>
<dbReference type="Pfam" id="PF00443">
    <property type="entry name" value="UCH"/>
    <property type="match status" value="1"/>
</dbReference>
<dbReference type="VEuPathDB" id="TriTrypDB:TcG_05652"/>
<dbReference type="OrthoDB" id="73004at2759"/>
<dbReference type="InterPro" id="IPR001394">
    <property type="entry name" value="Peptidase_C19_UCH"/>
</dbReference>
<dbReference type="InterPro" id="IPR050185">
    <property type="entry name" value="Ub_carboxyl-term_hydrolase"/>
</dbReference>
<dbReference type="GO" id="GO:0004843">
    <property type="term" value="F:cysteine-type deubiquitinase activity"/>
    <property type="evidence" value="ECO:0007669"/>
    <property type="project" value="InterPro"/>
</dbReference>
<evidence type="ECO:0000313" key="2">
    <source>
        <dbReference type="EMBL" id="PWU94293.1"/>
    </source>
</evidence>
<dbReference type="EMBL" id="PRFA01000027">
    <property type="protein sequence ID" value="PWU94293.1"/>
    <property type="molecule type" value="Genomic_DNA"/>
</dbReference>
<accession>A0A2V2VIU1</accession>
<dbReference type="InterPro" id="IPR028889">
    <property type="entry name" value="USP"/>
</dbReference>
<dbReference type="VEuPathDB" id="TriTrypDB:BCY84_01319"/>
<dbReference type="Proteomes" id="UP000246121">
    <property type="component" value="Unassembled WGS sequence"/>
</dbReference>
<dbReference type="VEuPathDB" id="TriTrypDB:C4B63_27g181"/>
<proteinExistence type="predicted"/>